<proteinExistence type="inferred from homology"/>
<keyword evidence="7" id="KW-1185">Reference proteome</keyword>
<name>A0A6S7GSW4_PARCT</name>
<reference evidence="6" key="1">
    <citation type="submission" date="2020-04" db="EMBL/GenBank/DDBJ databases">
        <authorList>
            <person name="Alioto T."/>
            <person name="Alioto T."/>
            <person name="Gomez Garrido J."/>
        </authorList>
    </citation>
    <scope>NUCLEOTIDE SEQUENCE</scope>
    <source>
        <strain evidence="6">A484AB</strain>
    </source>
</reference>
<keyword evidence="3" id="KW-0333">Golgi apparatus</keyword>
<dbReference type="EMBL" id="CACRXK020002528">
    <property type="protein sequence ID" value="CAB3994745.1"/>
    <property type="molecule type" value="Genomic_DNA"/>
</dbReference>
<dbReference type="AlphaFoldDB" id="A0A6S7GSW4"/>
<comment type="similarity">
    <text evidence="2">Belongs to the GOLPH3/VPS74 family.</text>
</comment>
<dbReference type="GO" id="GO:0070273">
    <property type="term" value="F:phosphatidylinositol-4-phosphate binding"/>
    <property type="evidence" value="ECO:0007669"/>
    <property type="project" value="InterPro"/>
</dbReference>
<accession>A0A6S7GSW4</accession>
<dbReference type="Proteomes" id="UP001152795">
    <property type="component" value="Unassembled WGS sequence"/>
</dbReference>
<keyword evidence="4" id="KW-0446">Lipid-binding</keyword>
<evidence type="ECO:0000313" key="7">
    <source>
        <dbReference type="Proteomes" id="UP001152795"/>
    </source>
</evidence>
<keyword evidence="5" id="KW-0472">Membrane</keyword>
<dbReference type="GO" id="GO:0000139">
    <property type="term" value="C:Golgi membrane"/>
    <property type="evidence" value="ECO:0007669"/>
    <property type="project" value="UniProtKB-SubCell"/>
</dbReference>
<dbReference type="Pfam" id="PF05719">
    <property type="entry name" value="GPP34"/>
    <property type="match status" value="1"/>
</dbReference>
<evidence type="ECO:0000256" key="3">
    <source>
        <dbReference type="ARBA" id="ARBA00023034"/>
    </source>
</evidence>
<evidence type="ECO:0000256" key="4">
    <source>
        <dbReference type="ARBA" id="ARBA00023121"/>
    </source>
</evidence>
<evidence type="ECO:0000313" key="6">
    <source>
        <dbReference type="EMBL" id="CAB3994745.1"/>
    </source>
</evidence>
<gene>
    <name evidence="6" type="ORF">PACLA_8A027766</name>
</gene>
<sequence length="304" mass="34074">MEQNATIPCYYRIRFCQDLETKTLLSRGSSRIRCNLQIMAAVAGGVAGGVAAGLSSSSGESENIPRKVNNFISQILPKLDKNSIAKREMKLCEGYCLLWHHRGLGTVNGRKTSDKLISCAYASVILDLWAADKIDIEVRGKLTDECVKAVIKVLDATKTGSFLDGAGFSEMIAVHERGNVRDLKDWIEYCVIGDADKNCVSVVLDYFVEKGIIGKESKWFGMKRTYPTKNKEPQIQLLLEVRRITLRDEVPDGFMSALLAILRFADSLHNTEDPLLRRYYNDTEYDKAKPRLDEILRSSGIKVL</sequence>
<dbReference type="OrthoDB" id="6022311at2759"/>
<dbReference type="InterPro" id="IPR038261">
    <property type="entry name" value="GPP34-like_sf"/>
</dbReference>
<dbReference type="Gene3D" id="1.10.3630.10">
    <property type="entry name" value="yeast vps74-n-term truncation variant domain like"/>
    <property type="match status" value="1"/>
</dbReference>
<dbReference type="InterPro" id="IPR008628">
    <property type="entry name" value="GPP34-like"/>
</dbReference>
<comment type="caution">
    <text evidence="6">The sequence shown here is derived from an EMBL/GenBank/DDBJ whole genome shotgun (WGS) entry which is preliminary data.</text>
</comment>
<organism evidence="6 7">
    <name type="scientific">Paramuricea clavata</name>
    <name type="common">Red gorgonian</name>
    <name type="synonym">Violescent sea-whip</name>
    <dbReference type="NCBI Taxonomy" id="317549"/>
    <lineage>
        <taxon>Eukaryota</taxon>
        <taxon>Metazoa</taxon>
        <taxon>Cnidaria</taxon>
        <taxon>Anthozoa</taxon>
        <taxon>Octocorallia</taxon>
        <taxon>Malacalcyonacea</taxon>
        <taxon>Plexauridae</taxon>
        <taxon>Paramuricea</taxon>
    </lineage>
</organism>
<evidence type="ECO:0000256" key="1">
    <source>
        <dbReference type="ARBA" id="ARBA00004255"/>
    </source>
</evidence>
<protein>
    <submittedName>
        <fullName evidence="6">Uncharacterized protein LOC110067697</fullName>
    </submittedName>
</protein>
<evidence type="ECO:0000256" key="2">
    <source>
        <dbReference type="ARBA" id="ARBA00007284"/>
    </source>
</evidence>
<evidence type="ECO:0000256" key="5">
    <source>
        <dbReference type="ARBA" id="ARBA00023136"/>
    </source>
</evidence>
<comment type="subcellular location">
    <subcellularLocation>
        <location evidence="1">Golgi apparatus membrane</location>
        <topology evidence="1">Peripheral membrane protein</topology>
        <orientation evidence="1">Cytoplasmic side</orientation>
    </subcellularLocation>
</comment>